<feature type="compositionally biased region" description="Basic and acidic residues" evidence="1">
    <location>
        <begin position="279"/>
        <end position="294"/>
    </location>
</feature>
<keyword evidence="3" id="KW-1185">Reference proteome</keyword>
<feature type="region of interest" description="Disordered" evidence="1">
    <location>
        <begin position="279"/>
        <end position="384"/>
    </location>
</feature>
<dbReference type="EMBL" id="JARBJD010000066">
    <property type="protein sequence ID" value="KAK2955498.1"/>
    <property type="molecule type" value="Genomic_DNA"/>
</dbReference>
<feature type="compositionally biased region" description="Basic and acidic residues" evidence="1">
    <location>
        <begin position="321"/>
        <end position="344"/>
    </location>
</feature>
<gene>
    <name evidence="2" type="ORF">BLNAU_9545</name>
</gene>
<organism evidence="2 3">
    <name type="scientific">Blattamonas nauphoetae</name>
    <dbReference type="NCBI Taxonomy" id="2049346"/>
    <lineage>
        <taxon>Eukaryota</taxon>
        <taxon>Metamonada</taxon>
        <taxon>Preaxostyla</taxon>
        <taxon>Oxymonadida</taxon>
        <taxon>Blattamonas</taxon>
    </lineage>
</organism>
<accession>A0ABQ9XVJ0</accession>
<name>A0ABQ9XVJ0_9EUKA</name>
<feature type="compositionally biased region" description="Gly residues" evidence="1">
    <location>
        <begin position="297"/>
        <end position="309"/>
    </location>
</feature>
<reference evidence="2 3" key="1">
    <citation type="journal article" date="2022" name="bioRxiv">
        <title>Genomics of Preaxostyla Flagellates Illuminates Evolutionary Transitions and the Path Towards Mitochondrial Loss.</title>
        <authorList>
            <person name="Novak L.V.F."/>
            <person name="Treitli S.C."/>
            <person name="Pyrih J."/>
            <person name="Halakuc P."/>
            <person name="Pipaliya S.V."/>
            <person name="Vacek V."/>
            <person name="Brzon O."/>
            <person name="Soukal P."/>
            <person name="Eme L."/>
            <person name="Dacks J.B."/>
            <person name="Karnkowska A."/>
            <person name="Elias M."/>
            <person name="Hampl V."/>
        </authorList>
    </citation>
    <scope>NUCLEOTIDE SEQUENCE [LARGE SCALE GENOMIC DNA]</scope>
    <source>
        <strain evidence="2">NAU3</strain>
        <tissue evidence="2">Gut</tissue>
    </source>
</reference>
<dbReference type="Proteomes" id="UP001281761">
    <property type="component" value="Unassembled WGS sequence"/>
</dbReference>
<protein>
    <submittedName>
        <fullName evidence="2">Uncharacterized protein</fullName>
    </submittedName>
</protein>
<comment type="caution">
    <text evidence="2">The sequence shown here is derived from an EMBL/GenBank/DDBJ whole genome shotgun (WGS) entry which is preliminary data.</text>
</comment>
<proteinExistence type="predicted"/>
<evidence type="ECO:0000256" key="1">
    <source>
        <dbReference type="SAM" id="MobiDB-lite"/>
    </source>
</evidence>
<sequence>MQGLGMNDGDKGGGTAGAQAKLETTKMILLAVLNLLDQPSYSVDRLHRLALLAARKAKETFEYIKKQLLISPNSVALWKMMRTVVVNRVSNLPRLMGGVILFSSVRAISFRSVGEDSSLNDETISNIEAYVADVGSGAYTRHNSKTALFRSLDSLSLWSASNKSAFKKEEGFIVVFNNLSIASPFSSTTEFHGLLDTIGDTTYAISASSSLLACPTVITDADEHDSLLREIVYLMTSGPLCVVEPIKIGIGEADDVTLPDEPAERLGIVRHGHADELGAADQGERHAIGDKATKDGAGAGGRASGGVDFGCGDAPSSRRVQHGDARLLPAKRGERARSDSRMDGDICGAGQRAGVAGVEHRTADHSASSGTDAEQARNMNDMLC</sequence>
<evidence type="ECO:0000313" key="2">
    <source>
        <dbReference type="EMBL" id="KAK2955498.1"/>
    </source>
</evidence>
<evidence type="ECO:0000313" key="3">
    <source>
        <dbReference type="Proteomes" id="UP001281761"/>
    </source>
</evidence>